<dbReference type="Gene3D" id="6.10.140.1330">
    <property type="match status" value="1"/>
</dbReference>
<comment type="function">
    <text evidence="10">Na(+)/H(+) antiporter that extrudes sodium in exchange for external protons.</text>
</comment>
<evidence type="ECO:0000256" key="3">
    <source>
        <dbReference type="ARBA" id="ARBA00022475"/>
    </source>
</evidence>
<accession>A0A4S2D670</accession>
<keyword evidence="7 10" id="KW-0406">Ion transport</keyword>
<dbReference type="GO" id="GO:0098719">
    <property type="term" value="P:sodium ion import across plasma membrane"/>
    <property type="evidence" value="ECO:0007669"/>
    <property type="project" value="TreeGrafter"/>
</dbReference>
<feature type="transmembrane region" description="Helical" evidence="10">
    <location>
        <begin position="343"/>
        <end position="362"/>
    </location>
</feature>
<evidence type="ECO:0000256" key="5">
    <source>
        <dbReference type="ARBA" id="ARBA00022989"/>
    </source>
</evidence>
<feature type="transmembrane region" description="Helical" evidence="10">
    <location>
        <begin position="147"/>
        <end position="166"/>
    </location>
</feature>
<keyword evidence="3 10" id="KW-1003">Cell membrane</keyword>
<dbReference type="GO" id="GO:0005886">
    <property type="term" value="C:plasma membrane"/>
    <property type="evidence" value="ECO:0007669"/>
    <property type="project" value="UniProtKB-SubCell"/>
</dbReference>
<evidence type="ECO:0000256" key="10">
    <source>
        <dbReference type="RuleBase" id="RU366002"/>
    </source>
</evidence>
<reference evidence="12 13" key="1">
    <citation type="submission" date="2019-04" db="EMBL/GenBank/DDBJ databases">
        <title>Microbes associate with the intestines of laboratory mice.</title>
        <authorList>
            <person name="Navarre W."/>
            <person name="Wong E."/>
            <person name="Huang K."/>
            <person name="Tropini C."/>
            <person name="Ng K."/>
            <person name="Yu B."/>
        </authorList>
    </citation>
    <scope>NUCLEOTIDE SEQUENCE [LARGE SCALE GENOMIC DNA]</scope>
    <source>
        <strain evidence="12 13">NM46_B2-13</strain>
    </source>
</reference>
<feature type="transmembrane region" description="Helical" evidence="10">
    <location>
        <begin position="295"/>
        <end position="322"/>
    </location>
</feature>
<feature type="transmembrane region" description="Helical" evidence="10">
    <location>
        <begin position="6"/>
        <end position="23"/>
    </location>
</feature>
<evidence type="ECO:0000256" key="2">
    <source>
        <dbReference type="ARBA" id="ARBA00022448"/>
    </source>
</evidence>
<dbReference type="GO" id="GO:0015385">
    <property type="term" value="F:sodium:proton antiporter activity"/>
    <property type="evidence" value="ECO:0007669"/>
    <property type="project" value="InterPro"/>
</dbReference>
<feature type="transmembrane region" description="Helical" evidence="10">
    <location>
        <begin position="230"/>
        <end position="248"/>
    </location>
</feature>
<keyword evidence="2 10" id="KW-0813">Transport</keyword>
<dbReference type="PANTHER" id="PTHR10110:SF86">
    <property type="entry name" value="SODIUM_HYDROGEN EXCHANGER 7"/>
    <property type="match status" value="1"/>
</dbReference>
<dbReference type="RefSeq" id="WP_135949370.1">
    <property type="nucleotide sequence ID" value="NZ_SRYO01000005.1"/>
</dbReference>
<dbReference type="Proteomes" id="UP000309893">
    <property type="component" value="Unassembled WGS sequence"/>
</dbReference>
<keyword evidence="10" id="KW-0050">Antiport</keyword>
<dbReference type="EMBL" id="SRYO01000005">
    <property type="protein sequence ID" value="TGY36695.1"/>
    <property type="molecule type" value="Genomic_DNA"/>
</dbReference>
<name>A0A4S2D670_9MICO</name>
<feature type="transmembrane region" description="Helical" evidence="10">
    <location>
        <begin position="178"/>
        <end position="200"/>
    </location>
</feature>
<dbReference type="Pfam" id="PF00999">
    <property type="entry name" value="Na_H_Exchanger"/>
    <property type="match status" value="1"/>
</dbReference>
<feature type="transmembrane region" description="Helical" evidence="10">
    <location>
        <begin position="80"/>
        <end position="105"/>
    </location>
</feature>
<comment type="caution">
    <text evidence="12">The sequence shown here is derived from an EMBL/GenBank/DDBJ whole genome shotgun (WGS) entry which is preliminary data.</text>
</comment>
<comment type="subcellular location">
    <subcellularLocation>
        <location evidence="1 10">Cell membrane</location>
        <topology evidence="1 10">Multi-pass membrane protein</topology>
    </subcellularLocation>
</comment>
<evidence type="ECO:0000259" key="11">
    <source>
        <dbReference type="Pfam" id="PF00999"/>
    </source>
</evidence>
<feature type="transmembrane region" description="Helical" evidence="10">
    <location>
        <begin position="207"/>
        <end position="224"/>
    </location>
</feature>
<keyword evidence="6 10" id="KW-0915">Sodium</keyword>
<dbReference type="InterPro" id="IPR018422">
    <property type="entry name" value="Cation/H_exchanger_CPA1"/>
</dbReference>
<keyword evidence="4 10" id="KW-0812">Transmembrane</keyword>
<evidence type="ECO:0000313" key="13">
    <source>
        <dbReference type="Proteomes" id="UP000309893"/>
    </source>
</evidence>
<feature type="transmembrane region" description="Helical" evidence="10">
    <location>
        <begin position="111"/>
        <end position="135"/>
    </location>
</feature>
<keyword evidence="5 10" id="KW-1133">Transmembrane helix</keyword>
<gene>
    <name evidence="12" type="ORF">E5344_08725</name>
</gene>
<organism evidence="12 13">
    <name type="scientific">Microbacterium laevaniformans</name>
    <dbReference type="NCBI Taxonomy" id="36807"/>
    <lineage>
        <taxon>Bacteria</taxon>
        <taxon>Bacillati</taxon>
        <taxon>Actinomycetota</taxon>
        <taxon>Actinomycetes</taxon>
        <taxon>Micrococcales</taxon>
        <taxon>Microbacteriaceae</taxon>
        <taxon>Microbacterium</taxon>
    </lineage>
</organism>
<evidence type="ECO:0000256" key="8">
    <source>
        <dbReference type="ARBA" id="ARBA00023136"/>
    </source>
</evidence>
<feature type="domain" description="Cation/H+ exchanger transmembrane" evidence="11">
    <location>
        <begin position="13"/>
        <end position="401"/>
    </location>
</feature>
<evidence type="ECO:0000313" key="12">
    <source>
        <dbReference type="EMBL" id="TGY36695.1"/>
    </source>
</evidence>
<dbReference type="GO" id="GO:0015386">
    <property type="term" value="F:potassium:proton antiporter activity"/>
    <property type="evidence" value="ECO:0007669"/>
    <property type="project" value="TreeGrafter"/>
</dbReference>
<dbReference type="OrthoDB" id="57886at2"/>
<dbReference type="AlphaFoldDB" id="A0A4S2D670"/>
<dbReference type="GO" id="GO:0051453">
    <property type="term" value="P:regulation of intracellular pH"/>
    <property type="evidence" value="ECO:0007669"/>
    <property type="project" value="TreeGrafter"/>
</dbReference>
<dbReference type="InterPro" id="IPR004705">
    <property type="entry name" value="Cation/H_exchanger_CPA1_bac"/>
</dbReference>
<dbReference type="PANTHER" id="PTHR10110">
    <property type="entry name" value="SODIUM/HYDROGEN EXCHANGER"/>
    <property type="match status" value="1"/>
</dbReference>
<feature type="transmembrane region" description="Helical" evidence="10">
    <location>
        <begin position="260"/>
        <end position="283"/>
    </location>
</feature>
<dbReference type="NCBIfam" id="TIGR00831">
    <property type="entry name" value="a_cpa1"/>
    <property type="match status" value="1"/>
</dbReference>
<feature type="transmembrane region" description="Helical" evidence="10">
    <location>
        <begin position="54"/>
        <end position="73"/>
    </location>
</feature>
<feature type="transmembrane region" description="Helical" evidence="10">
    <location>
        <begin position="377"/>
        <end position="401"/>
    </location>
</feature>
<dbReference type="InterPro" id="IPR006153">
    <property type="entry name" value="Cation/H_exchanger_TM"/>
</dbReference>
<keyword evidence="9 10" id="KW-0739">Sodium transport</keyword>
<evidence type="ECO:0000256" key="9">
    <source>
        <dbReference type="ARBA" id="ARBA00023201"/>
    </source>
</evidence>
<keyword evidence="8 10" id="KW-0472">Membrane</keyword>
<evidence type="ECO:0000256" key="6">
    <source>
        <dbReference type="ARBA" id="ARBA00023053"/>
    </source>
</evidence>
<comment type="similarity">
    <text evidence="10">Belongs to the monovalent cation:proton antiporter 1 (CPA1) transporter (TC 2.A.36) family.</text>
</comment>
<evidence type="ECO:0000256" key="7">
    <source>
        <dbReference type="ARBA" id="ARBA00023065"/>
    </source>
</evidence>
<evidence type="ECO:0000256" key="1">
    <source>
        <dbReference type="ARBA" id="ARBA00004651"/>
    </source>
</evidence>
<evidence type="ECO:0000256" key="4">
    <source>
        <dbReference type="ARBA" id="ARBA00022692"/>
    </source>
</evidence>
<proteinExistence type="inferred from homology"/>
<protein>
    <submittedName>
        <fullName evidence="12">Na+/H+ antiporter</fullName>
    </submittedName>
</protein>
<sequence>MLGLEIVVAVGAAIILGSFFAPRLRLATPVALLALGALLGLVPQFSSMMVPPELVLMVLLPVLLYWESLTTSLREIRRNLTAIALLSTALVVATAAAVAVVAHGFGVDWGAAWVLGAAVAPTDATAIAALSRTLPRRQVTVLRAESLVNDGTALVIFGVAVSLTVGEEVITPLGVGGLVLLAYGGGAVIGAVVAGVNIFVRRRLSDPLLGNAVMLLAPFAAFLLAELIHASGVIAVVVSGLIMSQAAPRIVRAQHRTQALAFWPLFTFLINGALFVFVGIELIEIARSLTGAQFASALAVVGAVSFAVIVTRFVFFFGSAGIRVLLTRRTRGQTEVDSPGLQMIASLAGFRGAVSLAVALSVPEVVRTGGAFPDRGLVVFVTGGVVIVTLAGQALALPFAVRRVKLPVESNAEGEAAAAAAAAYEKALEVLPELSRANDIGEKVERWVREAYETFLGNVRAQSGETGAKSAAQDRDAYVTLSLAMIAHRSETVIRMRDEQIIDDEVLRLLQAELDREELALLAPPSAE</sequence>